<accession>A0ABT7I3C2</accession>
<dbReference type="EMBL" id="JANURU010000005">
    <property type="protein sequence ID" value="MDL0146766.1"/>
    <property type="molecule type" value="Genomic_DNA"/>
</dbReference>
<dbReference type="Proteomes" id="UP001176223">
    <property type="component" value="Unassembled WGS sequence"/>
</dbReference>
<dbReference type="RefSeq" id="WP_270977097.1">
    <property type="nucleotide sequence ID" value="NZ_JANURU010000005.1"/>
</dbReference>
<evidence type="ECO:0000313" key="2">
    <source>
        <dbReference type="Proteomes" id="UP001176223"/>
    </source>
</evidence>
<proteinExistence type="predicted"/>
<reference evidence="1" key="1">
    <citation type="submission" date="2022-08" db="EMBL/GenBank/DDBJ databases">
        <authorList>
            <person name="Wang H."/>
        </authorList>
    </citation>
    <scope>NUCLEOTIDE SEQUENCE</scope>
    <source>
        <strain evidence="1">XJK33-1</strain>
    </source>
</reference>
<protein>
    <submittedName>
        <fullName evidence="1">Uncharacterized protein</fullName>
    </submittedName>
</protein>
<sequence length="172" mass="20020">MYFRKVKNPKSAAQEALDEDILIAILKHIEKTIIEHHGADLEMIYGEINIEALEKGFLHQLAKEYADLTPIINENFDYDEKSGKYHIKKNQKLKNHSIKPEKRGYYFILSYLRAAKRQNKSVSFDDICLECIPLMQNGVTPSKDMIRDILEKIAIKYDDDKWVLGDENATLF</sequence>
<gene>
    <name evidence="1" type="ORF">NYG95_03795</name>
</gene>
<organism evidence="1 2">
    <name type="scientific">Campylobacter felis</name>
    <dbReference type="NCBI Taxonomy" id="2974565"/>
    <lineage>
        <taxon>Bacteria</taxon>
        <taxon>Pseudomonadati</taxon>
        <taxon>Campylobacterota</taxon>
        <taxon>Epsilonproteobacteria</taxon>
        <taxon>Campylobacterales</taxon>
        <taxon>Campylobacteraceae</taxon>
        <taxon>Campylobacter</taxon>
    </lineage>
</organism>
<keyword evidence="2" id="KW-1185">Reference proteome</keyword>
<name>A0ABT7I3C2_9BACT</name>
<comment type="caution">
    <text evidence="1">The sequence shown here is derived from an EMBL/GenBank/DDBJ whole genome shotgun (WGS) entry which is preliminary data.</text>
</comment>
<reference evidence="1" key="2">
    <citation type="journal article" date="2023" name="Microorganisms">
        <title>Isolation and Genomic Characteristics of Cat-Borne Campylobacter felis sp. nov. and Sheep-Borne Campylobacter ovis sp. nov.</title>
        <authorList>
            <person name="Wang H."/>
            <person name="Li Y."/>
            <person name="Gu Y."/>
            <person name="Zhou G."/>
            <person name="Chen X."/>
            <person name="Zhang X."/>
            <person name="Shao Z."/>
            <person name="Zhang J."/>
            <person name="Zhang M."/>
        </authorList>
    </citation>
    <scope>NUCLEOTIDE SEQUENCE</scope>
    <source>
        <strain evidence="1">XJK33-1</strain>
    </source>
</reference>
<evidence type="ECO:0000313" key="1">
    <source>
        <dbReference type="EMBL" id="MDL0146766.1"/>
    </source>
</evidence>